<dbReference type="Proteomes" id="UP001241571">
    <property type="component" value="Unassembled WGS sequence"/>
</dbReference>
<dbReference type="AlphaFoldDB" id="A0ABD4ZYB2"/>
<reference evidence="1 2" key="1">
    <citation type="submission" date="2023-06" db="EMBL/GenBank/DDBJ databases">
        <title>Acute promotion of culturable opportunistic pathogens and persistent increase of antibiotic resistance following antibiotic exposure in mouse gut microbiota.</title>
        <authorList>
            <person name="Li L."/>
            <person name="Wang B."/>
            <person name="Sun Y."/>
            <person name="Wang M."/>
            <person name="Xu H."/>
        </authorList>
    </citation>
    <scope>NUCLEOTIDE SEQUENCE [LARGE SCALE GENOMIC DNA]</scope>
    <source>
        <strain evidence="1 2">CRI2_2</strain>
    </source>
</reference>
<sequence>MFIELTAMDGNVEFVNANHIKRIYESNMPGVGSTIEWTHAPAWNNNPTDYDSYYKETPKEVFNQIYYARHEEGR</sequence>
<proteinExistence type="predicted"/>
<name>A0ABD4ZYB2_ENTGA</name>
<evidence type="ECO:0000313" key="1">
    <source>
        <dbReference type="EMBL" id="MDL4937678.1"/>
    </source>
</evidence>
<organism evidence="1 2">
    <name type="scientific">Enterococcus gallinarum</name>
    <dbReference type="NCBI Taxonomy" id="1353"/>
    <lineage>
        <taxon>Bacteria</taxon>
        <taxon>Bacillati</taxon>
        <taxon>Bacillota</taxon>
        <taxon>Bacilli</taxon>
        <taxon>Lactobacillales</taxon>
        <taxon>Enterococcaceae</taxon>
        <taxon>Enterococcus</taxon>
    </lineage>
</organism>
<dbReference type="RefSeq" id="WP_103299967.1">
    <property type="nucleotide sequence ID" value="NZ_CP078505.1"/>
</dbReference>
<comment type="caution">
    <text evidence="1">The sequence shown here is derived from an EMBL/GenBank/DDBJ whole genome shotgun (WGS) entry which is preliminary data.</text>
</comment>
<protein>
    <submittedName>
        <fullName evidence="1">Uncharacterized protein</fullName>
    </submittedName>
</protein>
<gene>
    <name evidence="1" type="ORF">QRX88_18435</name>
</gene>
<accession>A0ABD4ZYB2</accession>
<evidence type="ECO:0000313" key="2">
    <source>
        <dbReference type="Proteomes" id="UP001241571"/>
    </source>
</evidence>
<dbReference type="EMBL" id="JASUBT010000038">
    <property type="protein sequence ID" value="MDL4937678.1"/>
    <property type="molecule type" value="Genomic_DNA"/>
</dbReference>